<dbReference type="RefSeq" id="WP_172356472.1">
    <property type="nucleotide sequence ID" value="NZ_CP053661.1"/>
</dbReference>
<keyword evidence="2" id="KW-1185">Reference proteome</keyword>
<name>A0A6M8BJ17_9CYAN</name>
<organism evidence="1 2">
    <name type="scientific">Thermoleptolyngbya sichuanensis A183</name>
    <dbReference type="NCBI Taxonomy" id="2737172"/>
    <lineage>
        <taxon>Bacteria</taxon>
        <taxon>Bacillati</taxon>
        <taxon>Cyanobacteriota</taxon>
        <taxon>Cyanophyceae</taxon>
        <taxon>Oculatellales</taxon>
        <taxon>Oculatellaceae</taxon>
        <taxon>Thermoleptolyngbya</taxon>
        <taxon>Thermoleptolyngbya sichuanensis</taxon>
    </lineage>
</organism>
<gene>
    <name evidence="1" type="ORF">HPC62_13500</name>
</gene>
<proteinExistence type="predicted"/>
<dbReference type="Gene3D" id="3.20.170.20">
    <property type="entry name" value="Protein of unknown function DUF952"/>
    <property type="match status" value="1"/>
</dbReference>
<dbReference type="Pfam" id="PF06108">
    <property type="entry name" value="DUF952"/>
    <property type="match status" value="1"/>
</dbReference>
<dbReference type="Proteomes" id="UP000505210">
    <property type="component" value="Chromosome"/>
</dbReference>
<dbReference type="PANTHER" id="PTHR34129:SF1">
    <property type="entry name" value="DUF952 DOMAIN-CONTAINING PROTEIN"/>
    <property type="match status" value="1"/>
</dbReference>
<protein>
    <submittedName>
        <fullName evidence="1">DUF952 domain-containing protein</fullName>
    </submittedName>
</protein>
<dbReference type="KEGG" id="theu:HPC62_13500"/>
<dbReference type="PANTHER" id="PTHR34129">
    <property type="entry name" value="BLR1139 PROTEIN"/>
    <property type="match status" value="1"/>
</dbReference>
<dbReference type="InterPro" id="IPR009297">
    <property type="entry name" value="DUF952"/>
</dbReference>
<dbReference type="AlphaFoldDB" id="A0A6M8BJ17"/>
<sequence>MLLFHITTQPQWRRAQALGEYRAPSLDAEGFMHCSTAAQISWVANTFFAGQTGLMLLWIEGDRLQSPLQYDEVAGVPVDRHFPHVYGSLNLDAVVRVQPLQPSADGSFAIALTPQ</sequence>
<accession>A0A6M8BJ17</accession>
<dbReference type="EMBL" id="CP053661">
    <property type="protein sequence ID" value="QKD83073.1"/>
    <property type="molecule type" value="Genomic_DNA"/>
</dbReference>
<dbReference type="SUPFAM" id="SSF56399">
    <property type="entry name" value="ADP-ribosylation"/>
    <property type="match status" value="1"/>
</dbReference>
<evidence type="ECO:0000313" key="2">
    <source>
        <dbReference type="Proteomes" id="UP000505210"/>
    </source>
</evidence>
<reference evidence="1 2" key="1">
    <citation type="submission" date="2020-05" db="EMBL/GenBank/DDBJ databases">
        <title>Complete genome sequence of of a novel Thermoleptolyngbya strain isolated from hot springs of Ganzi, Sichuan China.</title>
        <authorList>
            <person name="Tang J."/>
            <person name="Daroch M."/>
            <person name="Li L."/>
            <person name="Waleron K."/>
            <person name="Waleron M."/>
            <person name="Waleron M."/>
        </authorList>
    </citation>
    <scope>NUCLEOTIDE SEQUENCE [LARGE SCALE GENOMIC DNA]</scope>
    <source>
        <strain evidence="1 2">PKUAC-SCTA183</strain>
    </source>
</reference>
<evidence type="ECO:0000313" key="1">
    <source>
        <dbReference type="EMBL" id="QKD83073.1"/>
    </source>
</evidence>